<dbReference type="CDD" id="cd00054">
    <property type="entry name" value="EGF_CA"/>
    <property type="match status" value="1"/>
</dbReference>
<dbReference type="PROSITE" id="PS50026">
    <property type="entry name" value="EGF_3"/>
    <property type="match status" value="1"/>
</dbReference>
<feature type="domain" description="Cadherin" evidence="5">
    <location>
        <begin position="22"/>
        <end position="125"/>
    </location>
</feature>
<keyword evidence="2" id="KW-0245">EGF-like domain</keyword>
<dbReference type="Proteomes" id="UP000694865">
    <property type="component" value="Unplaced"/>
</dbReference>
<keyword evidence="2" id="KW-1015">Disulfide bond</keyword>
<gene>
    <name evidence="7" type="primary">LOC102807080</name>
</gene>
<feature type="signal peptide" evidence="3">
    <location>
        <begin position="1"/>
        <end position="16"/>
    </location>
</feature>
<evidence type="ECO:0000256" key="3">
    <source>
        <dbReference type="SAM" id="SignalP"/>
    </source>
</evidence>
<dbReference type="Gene3D" id="2.60.40.60">
    <property type="entry name" value="Cadherins"/>
    <property type="match status" value="1"/>
</dbReference>
<feature type="domain" description="EGF-like" evidence="4">
    <location>
        <begin position="288"/>
        <end position="323"/>
    </location>
</feature>
<feature type="disulfide bond" evidence="2">
    <location>
        <begin position="313"/>
        <end position="322"/>
    </location>
</feature>
<evidence type="ECO:0000313" key="6">
    <source>
        <dbReference type="Proteomes" id="UP000694865"/>
    </source>
</evidence>
<comment type="caution">
    <text evidence="2">Lacks conserved residue(s) required for the propagation of feature annotation.</text>
</comment>
<keyword evidence="1" id="KW-0106">Calcium</keyword>
<dbReference type="PANTHER" id="PTHR24035:SF109">
    <property type="entry name" value="PROTEIN DRAPER"/>
    <property type="match status" value="1"/>
</dbReference>
<evidence type="ECO:0000259" key="5">
    <source>
        <dbReference type="PROSITE" id="PS50268"/>
    </source>
</evidence>
<dbReference type="PANTHER" id="PTHR24035">
    <property type="entry name" value="MULTIPLE EPIDERMAL GROWTH FACTOR-LIKE DOMAINS PROTEIN"/>
    <property type="match status" value="1"/>
</dbReference>
<sequence>MRVLLILTALVISVEGDCSINRNGTYTVNISETTTTGTDIYFLRDVIKNTQSNSFSIEISTDKDARFSVSVTGVVSLQGYVDYDIQPQYQLNITWYNDTMPSFVAVECLTLIVNIEDDPWWPPYFNDTCCLCPDDERTSNYPFFVQIVDRDGIPLQNKMSEQVVWSADLFYHDTTMPSKECTFTVYMDIERLVPLNYGDVIRCDVIEYDATVDVFHLETYLPDTIQGRLADFKWFEDRTDRKLLKLVMTPEFMYHSLKGASWVCNDPINPIIISEQHVEFIGCPDGKFGFNCQHDCICKNGATCHGLNGACACTPGWKGPACDI</sequence>
<feature type="chain" id="PRO_5046136966" evidence="3">
    <location>
        <begin position="17"/>
        <end position="324"/>
    </location>
</feature>
<dbReference type="RefSeq" id="XP_006811467.1">
    <property type="nucleotide sequence ID" value="XM_006811404.1"/>
</dbReference>
<dbReference type="GeneID" id="102807080"/>
<dbReference type="PROSITE" id="PS50268">
    <property type="entry name" value="CADHERIN_2"/>
    <property type="match status" value="1"/>
</dbReference>
<evidence type="ECO:0000313" key="7">
    <source>
        <dbReference type="RefSeq" id="XP_006811467.1"/>
    </source>
</evidence>
<reference evidence="7" key="1">
    <citation type="submission" date="2025-08" db="UniProtKB">
        <authorList>
            <consortium name="RefSeq"/>
        </authorList>
    </citation>
    <scope>IDENTIFICATION</scope>
    <source>
        <tissue evidence="7">Testes</tissue>
    </source>
</reference>
<name>A0ABM0LUM6_SACKO</name>
<evidence type="ECO:0000259" key="4">
    <source>
        <dbReference type="PROSITE" id="PS50026"/>
    </source>
</evidence>
<feature type="non-terminal residue" evidence="7">
    <location>
        <position position="324"/>
    </location>
</feature>
<dbReference type="InterPro" id="IPR015919">
    <property type="entry name" value="Cadherin-like_sf"/>
</dbReference>
<dbReference type="Gene3D" id="2.170.300.10">
    <property type="entry name" value="Tie2 ligand-binding domain superfamily"/>
    <property type="match status" value="1"/>
</dbReference>
<dbReference type="CDD" id="cd11304">
    <property type="entry name" value="Cadherin_repeat"/>
    <property type="match status" value="1"/>
</dbReference>
<organism evidence="6 7">
    <name type="scientific">Saccoglossus kowalevskii</name>
    <name type="common">Acorn worm</name>
    <dbReference type="NCBI Taxonomy" id="10224"/>
    <lineage>
        <taxon>Eukaryota</taxon>
        <taxon>Metazoa</taxon>
        <taxon>Hemichordata</taxon>
        <taxon>Enteropneusta</taxon>
        <taxon>Harrimaniidae</taxon>
        <taxon>Saccoglossus</taxon>
    </lineage>
</organism>
<dbReference type="InterPro" id="IPR000742">
    <property type="entry name" value="EGF"/>
</dbReference>
<evidence type="ECO:0000256" key="2">
    <source>
        <dbReference type="PROSITE-ProRule" id="PRU00076"/>
    </source>
</evidence>
<dbReference type="SUPFAM" id="SSF49313">
    <property type="entry name" value="Cadherin-like"/>
    <property type="match status" value="1"/>
</dbReference>
<keyword evidence="3" id="KW-0732">Signal</keyword>
<dbReference type="PROSITE" id="PS00022">
    <property type="entry name" value="EGF_1"/>
    <property type="match status" value="1"/>
</dbReference>
<protein>
    <submittedName>
        <fullName evidence="7">Uncharacterized protein LOC102807080</fullName>
    </submittedName>
</protein>
<dbReference type="PROSITE" id="PS01186">
    <property type="entry name" value="EGF_2"/>
    <property type="match status" value="1"/>
</dbReference>
<proteinExistence type="predicted"/>
<keyword evidence="6" id="KW-1185">Reference proteome</keyword>
<dbReference type="InterPro" id="IPR052108">
    <property type="entry name" value="MEGF/SIB"/>
</dbReference>
<accession>A0ABM0LUM6</accession>
<evidence type="ECO:0000256" key="1">
    <source>
        <dbReference type="PROSITE-ProRule" id="PRU00043"/>
    </source>
</evidence>
<dbReference type="InterPro" id="IPR002126">
    <property type="entry name" value="Cadherin-like_dom"/>
</dbReference>